<dbReference type="PRINTS" id="PR00344">
    <property type="entry name" value="BCTRLSENSOR"/>
</dbReference>
<dbReference type="SMART" id="SM00086">
    <property type="entry name" value="PAC"/>
    <property type="match status" value="4"/>
</dbReference>
<dbReference type="InterPro" id="IPR004358">
    <property type="entry name" value="Sig_transdc_His_kin-like_C"/>
</dbReference>
<keyword evidence="4" id="KW-0808">Transferase</keyword>
<feature type="transmembrane region" description="Helical" evidence="7">
    <location>
        <begin position="114"/>
        <end position="132"/>
    </location>
</feature>
<dbReference type="InterPro" id="IPR013656">
    <property type="entry name" value="PAS_4"/>
</dbReference>
<dbReference type="RefSeq" id="WP_013062112.1">
    <property type="nucleotide sequence ID" value="NC_014032.1"/>
</dbReference>
<feature type="transmembrane region" description="Helical" evidence="7">
    <location>
        <begin position="60"/>
        <end position="79"/>
    </location>
</feature>
<feature type="domain" description="PAC" evidence="10">
    <location>
        <begin position="643"/>
        <end position="695"/>
    </location>
</feature>
<evidence type="ECO:0000313" key="12">
    <source>
        <dbReference type="Proteomes" id="UP000000933"/>
    </source>
</evidence>
<proteinExistence type="predicted"/>
<dbReference type="InterPro" id="IPR003594">
    <property type="entry name" value="HATPase_dom"/>
</dbReference>
<dbReference type="SMART" id="SM00387">
    <property type="entry name" value="HATPase_c"/>
    <property type="match status" value="1"/>
</dbReference>
<evidence type="ECO:0000256" key="6">
    <source>
        <dbReference type="SAM" id="Coils"/>
    </source>
</evidence>
<gene>
    <name evidence="11" type="ordered locus">SRM_01838</name>
</gene>
<dbReference type="Proteomes" id="UP000000933">
    <property type="component" value="Chromosome"/>
</dbReference>
<dbReference type="Gene3D" id="2.10.70.100">
    <property type="match status" value="1"/>
</dbReference>
<keyword evidence="6" id="KW-0175">Coiled coil</keyword>
<feature type="coiled-coil region" evidence="6">
    <location>
        <begin position="683"/>
        <end position="713"/>
    </location>
</feature>
<dbReference type="SUPFAM" id="SSF55785">
    <property type="entry name" value="PYP-like sensor domain (PAS domain)"/>
    <property type="match status" value="4"/>
</dbReference>
<feature type="domain" description="Histidine kinase" evidence="8">
    <location>
        <begin position="713"/>
        <end position="933"/>
    </location>
</feature>
<feature type="domain" description="PAC" evidence="10">
    <location>
        <begin position="515"/>
        <end position="570"/>
    </location>
</feature>
<dbReference type="AlphaFoldDB" id="D5H9Q4"/>
<feature type="transmembrane region" description="Helical" evidence="7">
    <location>
        <begin position="86"/>
        <end position="108"/>
    </location>
</feature>
<reference evidence="11 12" key="1">
    <citation type="journal article" date="2010" name="ISME J.">
        <title>Fine-scale evolution: genomic, phenotypic and ecological differentiation in two coexisting Salinibacter ruber strains.</title>
        <authorList>
            <person name="Pena A."/>
            <person name="Teeling H."/>
            <person name="Huerta-Cepas J."/>
            <person name="Santos F."/>
            <person name="Yarza P."/>
            <person name="Brito-Echeverria J."/>
            <person name="Lucio M."/>
            <person name="Schmitt-Kopplin P."/>
            <person name="Meseguer I."/>
            <person name="Schenowitz C."/>
            <person name="Dossat C."/>
            <person name="Barbe V."/>
            <person name="Dopazo J."/>
            <person name="Rossello-Mora R."/>
            <person name="Schuler M."/>
            <person name="Glockner F.O."/>
            <person name="Amann R."/>
            <person name="Gabaldon T."/>
            <person name="Anton J."/>
        </authorList>
    </citation>
    <scope>NUCLEOTIDE SEQUENCE [LARGE SCALE GENOMIC DNA]</scope>
    <source>
        <strain evidence="11 12">M8</strain>
    </source>
</reference>
<keyword evidence="7" id="KW-1133">Transmembrane helix</keyword>
<evidence type="ECO:0000256" key="5">
    <source>
        <dbReference type="ARBA" id="ARBA00022777"/>
    </source>
</evidence>
<dbReference type="InterPro" id="IPR000014">
    <property type="entry name" value="PAS"/>
</dbReference>
<dbReference type="PROSITE" id="PS50112">
    <property type="entry name" value="PAS"/>
    <property type="match status" value="2"/>
</dbReference>
<feature type="domain" description="PAC" evidence="10">
    <location>
        <begin position="271"/>
        <end position="322"/>
    </location>
</feature>
<evidence type="ECO:0000313" key="11">
    <source>
        <dbReference type="EMBL" id="CBH24759.1"/>
    </source>
</evidence>
<keyword evidence="7" id="KW-0812">Transmembrane</keyword>
<feature type="transmembrane region" description="Helical" evidence="7">
    <location>
        <begin position="29"/>
        <end position="48"/>
    </location>
</feature>
<keyword evidence="5 11" id="KW-0418">Kinase</keyword>
<dbReference type="InterPro" id="IPR036097">
    <property type="entry name" value="HisK_dim/P_sf"/>
</dbReference>
<dbReference type="CDD" id="cd00130">
    <property type="entry name" value="PAS"/>
    <property type="match status" value="3"/>
</dbReference>
<accession>D5H9Q4</accession>
<dbReference type="Pfam" id="PF08448">
    <property type="entry name" value="PAS_4"/>
    <property type="match status" value="3"/>
</dbReference>
<dbReference type="SUPFAM" id="SSF47384">
    <property type="entry name" value="Homodimeric domain of signal transducing histidine kinase"/>
    <property type="match status" value="1"/>
</dbReference>
<dbReference type="PANTHER" id="PTHR43047:SF72">
    <property type="entry name" value="OSMOSENSING HISTIDINE PROTEIN KINASE SLN1"/>
    <property type="match status" value="1"/>
</dbReference>
<evidence type="ECO:0000259" key="10">
    <source>
        <dbReference type="PROSITE" id="PS50113"/>
    </source>
</evidence>
<evidence type="ECO:0000259" key="9">
    <source>
        <dbReference type="PROSITE" id="PS50112"/>
    </source>
</evidence>
<dbReference type="GO" id="GO:0009927">
    <property type="term" value="F:histidine phosphotransfer kinase activity"/>
    <property type="evidence" value="ECO:0007669"/>
    <property type="project" value="TreeGrafter"/>
</dbReference>
<comment type="catalytic activity">
    <reaction evidence="1">
        <text>ATP + protein L-histidine = ADP + protein N-phospho-L-histidine.</text>
        <dbReference type="EC" id="2.7.13.3"/>
    </reaction>
</comment>
<dbReference type="PROSITE" id="PS50109">
    <property type="entry name" value="HIS_KIN"/>
    <property type="match status" value="1"/>
</dbReference>
<feature type="domain" description="PAS" evidence="9">
    <location>
        <begin position="191"/>
        <end position="267"/>
    </location>
</feature>
<evidence type="ECO:0000256" key="4">
    <source>
        <dbReference type="ARBA" id="ARBA00022679"/>
    </source>
</evidence>
<evidence type="ECO:0000256" key="1">
    <source>
        <dbReference type="ARBA" id="ARBA00000085"/>
    </source>
</evidence>
<dbReference type="GO" id="GO:0005886">
    <property type="term" value="C:plasma membrane"/>
    <property type="evidence" value="ECO:0007669"/>
    <property type="project" value="TreeGrafter"/>
</dbReference>
<dbReference type="InterPro" id="IPR000700">
    <property type="entry name" value="PAS-assoc_C"/>
</dbReference>
<dbReference type="SUPFAM" id="SSF55874">
    <property type="entry name" value="ATPase domain of HSP90 chaperone/DNA topoisomerase II/histidine kinase"/>
    <property type="match status" value="1"/>
</dbReference>
<dbReference type="EC" id="2.7.13.3" evidence="2"/>
<dbReference type="InterPro" id="IPR013655">
    <property type="entry name" value="PAS_fold_3"/>
</dbReference>
<dbReference type="InterPro" id="IPR036890">
    <property type="entry name" value="HATPase_C_sf"/>
</dbReference>
<dbReference type="PANTHER" id="PTHR43047">
    <property type="entry name" value="TWO-COMPONENT HISTIDINE PROTEIN KINASE"/>
    <property type="match status" value="1"/>
</dbReference>
<keyword evidence="3" id="KW-0597">Phosphoprotein</keyword>
<organism evidence="11 12">
    <name type="scientific">Salinibacter ruber (strain M8)</name>
    <dbReference type="NCBI Taxonomy" id="761659"/>
    <lineage>
        <taxon>Bacteria</taxon>
        <taxon>Pseudomonadati</taxon>
        <taxon>Rhodothermota</taxon>
        <taxon>Rhodothermia</taxon>
        <taxon>Rhodothermales</taxon>
        <taxon>Salinibacteraceae</taxon>
        <taxon>Salinibacter</taxon>
    </lineage>
</organism>
<protein>
    <recommendedName>
        <fullName evidence="2">histidine kinase</fullName>
        <ecNumber evidence="2">2.7.13.3</ecNumber>
    </recommendedName>
</protein>
<dbReference type="PROSITE" id="PS50113">
    <property type="entry name" value="PAC"/>
    <property type="match status" value="4"/>
</dbReference>
<dbReference type="GO" id="GO:0000155">
    <property type="term" value="F:phosphorelay sensor kinase activity"/>
    <property type="evidence" value="ECO:0007669"/>
    <property type="project" value="InterPro"/>
</dbReference>
<evidence type="ECO:0000259" key="8">
    <source>
        <dbReference type="PROSITE" id="PS50109"/>
    </source>
</evidence>
<evidence type="ECO:0000256" key="3">
    <source>
        <dbReference type="ARBA" id="ARBA00022553"/>
    </source>
</evidence>
<name>D5H9Q4_SALRM</name>
<dbReference type="Gene3D" id="3.30.450.20">
    <property type="entry name" value="PAS domain"/>
    <property type="match status" value="4"/>
</dbReference>
<dbReference type="Pfam" id="PF00512">
    <property type="entry name" value="HisKA"/>
    <property type="match status" value="1"/>
</dbReference>
<dbReference type="HOGENOM" id="CLU_008567_0_0_10"/>
<dbReference type="SMART" id="SM00388">
    <property type="entry name" value="HisKA"/>
    <property type="match status" value="1"/>
</dbReference>
<dbReference type="InterPro" id="IPR035965">
    <property type="entry name" value="PAS-like_dom_sf"/>
</dbReference>
<dbReference type="Gene3D" id="1.10.287.130">
    <property type="match status" value="1"/>
</dbReference>
<dbReference type="NCBIfam" id="TIGR00229">
    <property type="entry name" value="sensory_box"/>
    <property type="match status" value="4"/>
</dbReference>
<dbReference type="FunFam" id="3.30.565.10:FF:000006">
    <property type="entry name" value="Sensor histidine kinase WalK"/>
    <property type="match status" value="1"/>
</dbReference>
<dbReference type="Pfam" id="PF02518">
    <property type="entry name" value="HATPase_c"/>
    <property type="match status" value="1"/>
</dbReference>
<dbReference type="SMART" id="SM00091">
    <property type="entry name" value="PAS"/>
    <property type="match status" value="4"/>
</dbReference>
<feature type="domain" description="PAC" evidence="10">
    <location>
        <begin position="391"/>
        <end position="443"/>
    </location>
</feature>
<evidence type="ECO:0000256" key="2">
    <source>
        <dbReference type="ARBA" id="ARBA00012438"/>
    </source>
</evidence>
<dbReference type="Pfam" id="PF08447">
    <property type="entry name" value="PAS_3"/>
    <property type="match status" value="1"/>
</dbReference>
<dbReference type="EMBL" id="FP565814">
    <property type="protein sequence ID" value="CBH24759.1"/>
    <property type="molecule type" value="Genomic_DNA"/>
</dbReference>
<feature type="domain" description="PAS" evidence="9">
    <location>
        <begin position="571"/>
        <end position="642"/>
    </location>
</feature>
<dbReference type="Gene3D" id="3.30.565.10">
    <property type="entry name" value="Histidine kinase-like ATPase, C-terminal domain"/>
    <property type="match status" value="1"/>
</dbReference>
<dbReference type="KEGG" id="srm:SRM_01838"/>
<evidence type="ECO:0000256" key="7">
    <source>
        <dbReference type="SAM" id="Phobius"/>
    </source>
</evidence>
<dbReference type="CDD" id="cd00082">
    <property type="entry name" value="HisKA"/>
    <property type="match status" value="1"/>
</dbReference>
<feature type="transmembrane region" description="Helical" evidence="7">
    <location>
        <begin position="139"/>
        <end position="156"/>
    </location>
</feature>
<reference evidence="12" key="2">
    <citation type="submission" date="2010-04" db="EMBL/GenBank/DDBJ databases">
        <title>Genome sequence of Salinibacter ruber M8.</title>
        <authorList>
            <consortium name="Genoscope"/>
        </authorList>
    </citation>
    <scope>NUCLEOTIDE SEQUENCE [LARGE SCALE GENOMIC DNA]</scope>
    <source>
        <strain evidence="12">M8</strain>
    </source>
</reference>
<keyword evidence="7" id="KW-0472">Membrane</keyword>
<dbReference type="InterPro" id="IPR005467">
    <property type="entry name" value="His_kinase_dom"/>
</dbReference>
<dbReference type="InterPro" id="IPR003661">
    <property type="entry name" value="HisK_dim/P_dom"/>
</dbReference>
<sequence>MVRMVLTVSSLLRPDDEALSSDEEDRIQLYRLMSLLGALLITSLNILYRLSGLESASPMWAYLGLSGLFGGLFLLSYVSRWVRRHYVPLMWGIMYLQMIWIVAVATANEFRSEYGLALLLIYASIGVVIELGAQSFRPVLWFLGFGGLVTAGGLFLTPAPKLQPPVVLAIMVVVGLTVSVSLRGRMTIRRQRDLLDRLVETSPGAIVRLDQEGTFVQANGRVAEVLKSSEDDICGRTYAELEWTLTPFGADTMPEEAVPFDHVLETGASVRDVELSVQWPDGTQRVLSVSGAPLQAEGKGPGAVFHLRDITDRVRREQTLRRVKERYQTLVDNFPDGGVFLFGEDLRFRLAGGQRLESAGLPPSNVEGKTPHDLFPDEIAREHVTYFRRALDGEKHVYEQEYQGQHYRVQTLPIRGKAGDVISGLAVSQDITERKERERRLRQSETLFQNAQDALFLLDVKEEEEAWAFRYRRVNPVYEEQFGHAEAEIRGRSPREVFGGDARRLMMEKCRRCVQHREARLYEETISLEGRETYWKTRIAPVLVEGRVRQIVGITRDVTEQHRRQEALERQNDLFDRAQEIASVGAWEYDARADASNWTKKAYEILGYPPDADPNPSTAVGYYHPEDQPRVQKALRDALQEGKPSDLEVRVAAGDEVRWARIRGEPQWEDGEVVRIRGTIQDITERKQRERALREAKQEAEEASQLKSSLLANMSHEIRTPLTSIIGFAEATNAEAKELDLPDDSPLPKYAELIEQSGRRLLETLEGVLNLSKLEAGEMELEARPVDLVEEAEAVAEELRPRAEEKEVSLQLETEAAWAEADKGGVQILARNLLSNAVKYTEAGGRVRLRTYREEGAVAFEVEDTGIGMDPETAEGLFEPFRQASEGFSREYQGTGIGLAVTKETTKQMEGSIDVETEKGEGTRITVWLPRAHDDE</sequence>
<dbReference type="InterPro" id="IPR001610">
    <property type="entry name" value="PAC"/>
</dbReference>